<dbReference type="InterPro" id="IPR003661">
    <property type="entry name" value="HisK_dim/P_dom"/>
</dbReference>
<dbReference type="InterPro" id="IPR013656">
    <property type="entry name" value="PAS_4"/>
</dbReference>
<dbReference type="InterPro" id="IPR000014">
    <property type="entry name" value="PAS"/>
</dbReference>
<dbReference type="PRINTS" id="PR00344">
    <property type="entry name" value="BCTRLSENSOR"/>
</dbReference>
<evidence type="ECO:0000259" key="6">
    <source>
        <dbReference type="PROSITE" id="PS50109"/>
    </source>
</evidence>
<dbReference type="InterPro" id="IPR052162">
    <property type="entry name" value="Sensor_kinase/Photoreceptor"/>
</dbReference>
<accession>A0ABQ2A5T1</accession>
<evidence type="ECO:0000313" key="7">
    <source>
        <dbReference type="EMBL" id="GGH86206.1"/>
    </source>
</evidence>
<dbReference type="Pfam" id="PF02518">
    <property type="entry name" value="HATPase_c"/>
    <property type="match status" value="1"/>
</dbReference>
<dbReference type="InterPro" id="IPR003594">
    <property type="entry name" value="HATPase_dom"/>
</dbReference>
<dbReference type="EC" id="2.7.13.3" evidence="2"/>
<feature type="domain" description="Histidine kinase" evidence="6">
    <location>
        <begin position="144"/>
        <end position="357"/>
    </location>
</feature>
<proteinExistence type="predicted"/>
<evidence type="ECO:0000256" key="1">
    <source>
        <dbReference type="ARBA" id="ARBA00000085"/>
    </source>
</evidence>
<sequence length="357" mass="39952">MITVAPIADTDIRFRSLFDNTPELILYQNEASIILDANPAFLALVEKLKEQVVNHPYDEFLPAEVRGLFREKLAEAFTGKTVRFEMYAAQGNSAPRHWDVMKVPVREGNRVVGVHMVARDITEKNRQQQEIFAQNKDLQQFTYIVSHNLRAPLANALGLVDVLGQERADTPEFEHAQAYLKTSLHQLDQVLVDINTILTIRDKVDLAAPEDVPLAEVVQQVRQNLQDVLHDCGGTLRTTIPAGFRVRGNRAYLYSIFFNLLSNAIKYRDAHRPLLVELTATDEAGPGPLITFADNGVGIDLEQAGADVFQLYKRFHPQHPGRGVGLYLTKTHVESMGGRIEVRSAVGKGTQFTITLC</sequence>
<keyword evidence="5" id="KW-0418">Kinase</keyword>
<protein>
    <recommendedName>
        <fullName evidence="2">histidine kinase</fullName>
        <ecNumber evidence="2">2.7.13.3</ecNumber>
    </recommendedName>
</protein>
<dbReference type="InterPro" id="IPR036890">
    <property type="entry name" value="HATPase_C_sf"/>
</dbReference>
<dbReference type="Gene3D" id="3.30.450.20">
    <property type="entry name" value="PAS domain"/>
    <property type="match status" value="1"/>
</dbReference>
<dbReference type="Gene3D" id="1.10.287.130">
    <property type="match status" value="1"/>
</dbReference>
<keyword evidence="8" id="KW-1185">Reference proteome</keyword>
<dbReference type="EMBL" id="BMGY01000018">
    <property type="protein sequence ID" value="GGH86206.1"/>
    <property type="molecule type" value="Genomic_DNA"/>
</dbReference>
<dbReference type="InterPro" id="IPR004358">
    <property type="entry name" value="Sig_transdc_His_kin-like_C"/>
</dbReference>
<dbReference type="Proteomes" id="UP000637774">
    <property type="component" value="Unassembled WGS sequence"/>
</dbReference>
<dbReference type="PANTHER" id="PTHR43304:SF1">
    <property type="entry name" value="PAC DOMAIN-CONTAINING PROTEIN"/>
    <property type="match status" value="1"/>
</dbReference>
<dbReference type="CDD" id="cd00082">
    <property type="entry name" value="HisKA"/>
    <property type="match status" value="1"/>
</dbReference>
<keyword evidence="4" id="KW-0808">Transferase</keyword>
<comment type="caution">
    <text evidence="7">The sequence shown here is derived from an EMBL/GenBank/DDBJ whole genome shotgun (WGS) entry which is preliminary data.</text>
</comment>
<reference evidence="8" key="1">
    <citation type="journal article" date="2019" name="Int. J. Syst. Evol. Microbiol.">
        <title>The Global Catalogue of Microorganisms (GCM) 10K type strain sequencing project: providing services to taxonomists for standard genome sequencing and annotation.</title>
        <authorList>
            <consortium name="The Broad Institute Genomics Platform"/>
            <consortium name="The Broad Institute Genome Sequencing Center for Infectious Disease"/>
            <person name="Wu L."/>
            <person name="Ma J."/>
        </authorList>
    </citation>
    <scope>NUCLEOTIDE SEQUENCE [LARGE SCALE GENOMIC DNA]</scope>
    <source>
        <strain evidence="8">CGMCC 1.14966</strain>
    </source>
</reference>
<dbReference type="SUPFAM" id="SSF47384">
    <property type="entry name" value="Homodimeric domain of signal transducing histidine kinase"/>
    <property type="match status" value="1"/>
</dbReference>
<gene>
    <name evidence="7" type="ORF">GCM10011495_22240</name>
</gene>
<dbReference type="InterPro" id="IPR035965">
    <property type="entry name" value="PAS-like_dom_sf"/>
</dbReference>
<organism evidence="7 8">
    <name type="scientific">Hymenobacter frigidus</name>
    <dbReference type="NCBI Taxonomy" id="1524095"/>
    <lineage>
        <taxon>Bacteria</taxon>
        <taxon>Pseudomonadati</taxon>
        <taxon>Bacteroidota</taxon>
        <taxon>Cytophagia</taxon>
        <taxon>Cytophagales</taxon>
        <taxon>Hymenobacteraceae</taxon>
        <taxon>Hymenobacter</taxon>
    </lineage>
</organism>
<dbReference type="CDD" id="cd00130">
    <property type="entry name" value="PAS"/>
    <property type="match status" value="1"/>
</dbReference>
<dbReference type="InterPro" id="IPR005467">
    <property type="entry name" value="His_kinase_dom"/>
</dbReference>
<dbReference type="SMART" id="SM00387">
    <property type="entry name" value="HATPase_c"/>
    <property type="match status" value="1"/>
</dbReference>
<dbReference type="Gene3D" id="3.30.565.10">
    <property type="entry name" value="Histidine kinase-like ATPase, C-terminal domain"/>
    <property type="match status" value="1"/>
</dbReference>
<dbReference type="Pfam" id="PF08448">
    <property type="entry name" value="PAS_4"/>
    <property type="match status" value="1"/>
</dbReference>
<dbReference type="PROSITE" id="PS50109">
    <property type="entry name" value="HIS_KIN"/>
    <property type="match status" value="1"/>
</dbReference>
<name>A0ABQ2A5T1_9BACT</name>
<dbReference type="SMART" id="SM00091">
    <property type="entry name" value="PAS"/>
    <property type="match status" value="1"/>
</dbReference>
<dbReference type="RefSeq" id="WP_188562140.1">
    <property type="nucleotide sequence ID" value="NZ_BMGY01000018.1"/>
</dbReference>
<keyword evidence="3" id="KW-0597">Phosphoprotein</keyword>
<evidence type="ECO:0000256" key="4">
    <source>
        <dbReference type="ARBA" id="ARBA00022679"/>
    </source>
</evidence>
<dbReference type="InterPro" id="IPR036097">
    <property type="entry name" value="HisK_dim/P_sf"/>
</dbReference>
<evidence type="ECO:0000256" key="5">
    <source>
        <dbReference type="ARBA" id="ARBA00022777"/>
    </source>
</evidence>
<dbReference type="PANTHER" id="PTHR43304">
    <property type="entry name" value="PHYTOCHROME-LIKE PROTEIN CPH1"/>
    <property type="match status" value="1"/>
</dbReference>
<dbReference type="NCBIfam" id="TIGR00229">
    <property type="entry name" value="sensory_box"/>
    <property type="match status" value="1"/>
</dbReference>
<evidence type="ECO:0000256" key="2">
    <source>
        <dbReference type="ARBA" id="ARBA00012438"/>
    </source>
</evidence>
<evidence type="ECO:0000313" key="8">
    <source>
        <dbReference type="Proteomes" id="UP000637774"/>
    </source>
</evidence>
<evidence type="ECO:0000256" key="3">
    <source>
        <dbReference type="ARBA" id="ARBA00022553"/>
    </source>
</evidence>
<comment type="catalytic activity">
    <reaction evidence="1">
        <text>ATP + protein L-histidine = ADP + protein N-phospho-L-histidine.</text>
        <dbReference type="EC" id="2.7.13.3"/>
    </reaction>
</comment>
<dbReference type="SUPFAM" id="SSF55874">
    <property type="entry name" value="ATPase domain of HSP90 chaperone/DNA topoisomerase II/histidine kinase"/>
    <property type="match status" value="1"/>
</dbReference>
<dbReference type="SUPFAM" id="SSF55785">
    <property type="entry name" value="PYP-like sensor domain (PAS domain)"/>
    <property type="match status" value="1"/>
</dbReference>